<keyword evidence="2" id="KW-1185">Reference proteome</keyword>
<sequence>MPVAYGQTDEHDETIKFRFCHFGYEILKSYYVARPSRRDDVTARKLVQQLRRTAPARAARVACIFKLFDTS</sequence>
<accession>A0A4C1W093</accession>
<dbReference type="AlphaFoldDB" id="A0A4C1W093"/>
<evidence type="ECO:0000313" key="1">
    <source>
        <dbReference type="EMBL" id="GBP43507.1"/>
    </source>
</evidence>
<proteinExistence type="predicted"/>
<gene>
    <name evidence="1" type="ORF">EVAR_30464_1</name>
</gene>
<evidence type="ECO:0000313" key="2">
    <source>
        <dbReference type="Proteomes" id="UP000299102"/>
    </source>
</evidence>
<dbReference type="EMBL" id="BGZK01000437">
    <property type="protein sequence ID" value="GBP43507.1"/>
    <property type="molecule type" value="Genomic_DNA"/>
</dbReference>
<organism evidence="1 2">
    <name type="scientific">Eumeta variegata</name>
    <name type="common">Bagworm moth</name>
    <name type="synonym">Eumeta japonica</name>
    <dbReference type="NCBI Taxonomy" id="151549"/>
    <lineage>
        <taxon>Eukaryota</taxon>
        <taxon>Metazoa</taxon>
        <taxon>Ecdysozoa</taxon>
        <taxon>Arthropoda</taxon>
        <taxon>Hexapoda</taxon>
        <taxon>Insecta</taxon>
        <taxon>Pterygota</taxon>
        <taxon>Neoptera</taxon>
        <taxon>Endopterygota</taxon>
        <taxon>Lepidoptera</taxon>
        <taxon>Glossata</taxon>
        <taxon>Ditrysia</taxon>
        <taxon>Tineoidea</taxon>
        <taxon>Psychidae</taxon>
        <taxon>Oiketicinae</taxon>
        <taxon>Eumeta</taxon>
    </lineage>
</organism>
<dbReference type="Proteomes" id="UP000299102">
    <property type="component" value="Unassembled WGS sequence"/>
</dbReference>
<reference evidence="1 2" key="1">
    <citation type="journal article" date="2019" name="Commun. Biol.">
        <title>The bagworm genome reveals a unique fibroin gene that provides high tensile strength.</title>
        <authorList>
            <person name="Kono N."/>
            <person name="Nakamura H."/>
            <person name="Ohtoshi R."/>
            <person name="Tomita M."/>
            <person name="Numata K."/>
            <person name="Arakawa K."/>
        </authorList>
    </citation>
    <scope>NUCLEOTIDE SEQUENCE [LARGE SCALE GENOMIC DNA]</scope>
</reference>
<name>A0A4C1W093_EUMVA</name>
<protein>
    <submittedName>
        <fullName evidence="1">Uncharacterized protein</fullName>
    </submittedName>
</protein>
<comment type="caution">
    <text evidence="1">The sequence shown here is derived from an EMBL/GenBank/DDBJ whole genome shotgun (WGS) entry which is preliminary data.</text>
</comment>